<reference evidence="1 2" key="1">
    <citation type="submission" date="2015-12" db="EMBL/GenBank/DDBJ databases">
        <title>Draft genome sequence of Moniliophthora roreri, the causal agent of frosty pod rot of cacao.</title>
        <authorList>
            <person name="Aime M.C."/>
            <person name="Diaz-Valderrama J.R."/>
            <person name="Kijpornyongpan T."/>
            <person name="Phillips-Mora W."/>
        </authorList>
    </citation>
    <scope>NUCLEOTIDE SEQUENCE [LARGE SCALE GENOMIC DNA]</scope>
    <source>
        <strain evidence="1 2">MCA 2952</strain>
    </source>
</reference>
<sequence>MYGVVLSTPRLLTIAD</sequence>
<protein>
    <submittedName>
        <fullName evidence="1">Uncharacterized protein</fullName>
    </submittedName>
</protein>
<accession>A0A0W0FYF1</accession>
<gene>
    <name evidence="1" type="ORF">WG66_6041</name>
</gene>
<organism evidence="1 2">
    <name type="scientific">Moniliophthora roreri</name>
    <name type="common">Frosty pod rot fungus</name>
    <name type="synonym">Monilia roreri</name>
    <dbReference type="NCBI Taxonomy" id="221103"/>
    <lineage>
        <taxon>Eukaryota</taxon>
        <taxon>Fungi</taxon>
        <taxon>Dikarya</taxon>
        <taxon>Basidiomycota</taxon>
        <taxon>Agaricomycotina</taxon>
        <taxon>Agaricomycetes</taxon>
        <taxon>Agaricomycetidae</taxon>
        <taxon>Agaricales</taxon>
        <taxon>Marasmiineae</taxon>
        <taxon>Marasmiaceae</taxon>
        <taxon>Moniliophthora</taxon>
    </lineage>
</organism>
<evidence type="ECO:0000313" key="2">
    <source>
        <dbReference type="Proteomes" id="UP000054988"/>
    </source>
</evidence>
<name>A0A0W0FYF1_MONRR</name>
<evidence type="ECO:0000313" key="1">
    <source>
        <dbReference type="EMBL" id="KTB41379.1"/>
    </source>
</evidence>
<dbReference type="Proteomes" id="UP000054988">
    <property type="component" value="Unassembled WGS sequence"/>
</dbReference>
<comment type="caution">
    <text evidence="1">The sequence shown here is derived from an EMBL/GenBank/DDBJ whole genome shotgun (WGS) entry which is preliminary data.</text>
</comment>
<dbReference type="AlphaFoldDB" id="A0A0W0FYF1"/>
<dbReference type="EMBL" id="LATX01001473">
    <property type="protein sequence ID" value="KTB41379.1"/>
    <property type="molecule type" value="Genomic_DNA"/>
</dbReference>
<proteinExistence type="predicted"/>